<organism evidence="2 3">
    <name type="scientific">Enterocloster citroniae</name>
    <dbReference type="NCBI Taxonomy" id="358743"/>
    <lineage>
        <taxon>Bacteria</taxon>
        <taxon>Bacillati</taxon>
        <taxon>Bacillota</taxon>
        <taxon>Clostridia</taxon>
        <taxon>Lachnospirales</taxon>
        <taxon>Lachnospiraceae</taxon>
        <taxon>Enterocloster</taxon>
    </lineage>
</organism>
<dbReference type="EMBL" id="WQPS01000117">
    <property type="protein sequence ID" value="MBT9813104.1"/>
    <property type="molecule type" value="Genomic_DNA"/>
</dbReference>
<dbReference type="SUPFAM" id="SSF46689">
    <property type="entry name" value="Homeodomain-like"/>
    <property type="match status" value="1"/>
</dbReference>
<gene>
    <name evidence="2" type="ORF">GPL26_26370</name>
</gene>
<accession>A0AA41FK85</accession>
<proteinExistence type="predicted"/>
<dbReference type="Pfam" id="PF02954">
    <property type="entry name" value="HTH_8"/>
    <property type="match status" value="1"/>
</dbReference>
<dbReference type="Proteomes" id="UP000708338">
    <property type="component" value="Unassembled WGS sequence"/>
</dbReference>
<dbReference type="Gene3D" id="1.10.10.60">
    <property type="entry name" value="Homeodomain-like"/>
    <property type="match status" value="1"/>
</dbReference>
<dbReference type="GO" id="GO:0043565">
    <property type="term" value="F:sequence-specific DNA binding"/>
    <property type="evidence" value="ECO:0007669"/>
    <property type="project" value="InterPro"/>
</dbReference>
<dbReference type="InterPro" id="IPR009057">
    <property type="entry name" value="Homeodomain-like_sf"/>
</dbReference>
<dbReference type="AlphaFoldDB" id="A0AA41FK85"/>
<sequence>MYQLQTGFPGSPKFISILPMVPQNSTVSAPASPPPIFMEKLYVLEDAPVITEDLLRENYHFSTCSSGSLSALQFKPLKTAADEFEKQYIREVLEHSHDLDEAAMILEVDRNWLDHKLKE</sequence>
<dbReference type="InterPro" id="IPR002197">
    <property type="entry name" value="HTH_Fis"/>
</dbReference>
<protein>
    <recommendedName>
        <fullName evidence="1">DNA binding HTH domain-containing protein</fullName>
    </recommendedName>
</protein>
<comment type="caution">
    <text evidence="2">The sequence shown here is derived from an EMBL/GenBank/DDBJ whole genome shotgun (WGS) entry which is preliminary data.</text>
</comment>
<evidence type="ECO:0000313" key="2">
    <source>
        <dbReference type="EMBL" id="MBT9813104.1"/>
    </source>
</evidence>
<evidence type="ECO:0000313" key="3">
    <source>
        <dbReference type="Proteomes" id="UP000708338"/>
    </source>
</evidence>
<evidence type="ECO:0000259" key="1">
    <source>
        <dbReference type="Pfam" id="PF02954"/>
    </source>
</evidence>
<dbReference type="RefSeq" id="WP_117451196.1">
    <property type="nucleotide sequence ID" value="NZ_CABJDD010000007.1"/>
</dbReference>
<feature type="domain" description="DNA binding HTH" evidence="1">
    <location>
        <begin position="82"/>
        <end position="119"/>
    </location>
</feature>
<name>A0AA41FK85_9FIRM</name>
<reference evidence="2" key="1">
    <citation type="journal article" date="2021" name="Gut Microbes">
        <title>A synthetic consortium of 100 gut commensals modulates the composition and function in a colon model of the microbiome of elderly subjects.</title>
        <authorList>
            <person name="Perez M."/>
            <person name="Ntemiri A."/>
            <person name="Tan H."/>
            <person name="Harris H.M.B."/>
            <person name="Roager H.M."/>
            <person name="Ribiere C."/>
            <person name="O'Toole P.W."/>
        </authorList>
    </citation>
    <scope>NUCLEOTIDE SEQUENCE</scope>
    <source>
        <strain evidence="2">MCC335</strain>
    </source>
</reference>